<accession>A0AA97M336</accession>
<sequence>MLDVFRSVVDYLARLLAAHRRALGTPRRSRALTPFRQALLVLRHFRDGSRITALARDHVVSLATAYQ</sequence>
<dbReference type="EMBL" id="CP063196">
    <property type="protein sequence ID" value="UOE18587.1"/>
    <property type="molecule type" value="Genomic_DNA"/>
</dbReference>
<gene>
    <name evidence="1" type="ORF">NI17_017450</name>
</gene>
<name>A0AA97M336_9ACTN</name>
<keyword evidence="2" id="KW-1185">Reference proteome</keyword>
<evidence type="ECO:0000313" key="1">
    <source>
        <dbReference type="EMBL" id="UOE18587.1"/>
    </source>
</evidence>
<reference evidence="1" key="1">
    <citation type="submission" date="2020-10" db="EMBL/GenBank/DDBJ databases">
        <title>De novo genome project of the cellulose decomposer Thermobifida halotolerans type strain.</title>
        <authorList>
            <person name="Nagy I."/>
            <person name="Horvath B."/>
            <person name="Kukolya J."/>
            <person name="Nagy I."/>
            <person name="Orsini M."/>
        </authorList>
    </citation>
    <scope>NUCLEOTIDE SEQUENCE</scope>
    <source>
        <strain evidence="1">DSM 44931</strain>
    </source>
</reference>
<proteinExistence type="predicted"/>
<dbReference type="Proteomes" id="UP000265719">
    <property type="component" value="Chromosome"/>
</dbReference>
<dbReference type="AlphaFoldDB" id="A0AA97M336"/>
<dbReference type="KEGG" id="thao:NI17_017450"/>
<protein>
    <recommendedName>
        <fullName evidence="3">Transposase</fullName>
    </recommendedName>
</protein>
<organism evidence="1 2">
    <name type="scientific">Thermobifida halotolerans</name>
    <dbReference type="NCBI Taxonomy" id="483545"/>
    <lineage>
        <taxon>Bacteria</taxon>
        <taxon>Bacillati</taxon>
        <taxon>Actinomycetota</taxon>
        <taxon>Actinomycetes</taxon>
        <taxon>Streptosporangiales</taxon>
        <taxon>Nocardiopsidaceae</taxon>
        <taxon>Thermobifida</taxon>
    </lineage>
</organism>
<evidence type="ECO:0000313" key="2">
    <source>
        <dbReference type="Proteomes" id="UP000265719"/>
    </source>
</evidence>
<dbReference type="RefSeq" id="WP_170163063.1">
    <property type="nucleotide sequence ID" value="NZ_CP063196.1"/>
</dbReference>
<evidence type="ECO:0008006" key="3">
    <source>
        <dbReference type="Google" id="ProtNLM"/>
    </source>
</evidence>